<evidence type="ECO:0000256" key="1">
    <source>
        <dbReference type="SAM" id="MobiDB-lite"/>
    </source>
</evidence>
<dbReference type="InterPro" id="IPR011989">
    <property type="entry name" value="ARM-like"/>
</dbReference>
<evidence type="ECO:0000313" key="3">
    <source>
        <dbReference type="EMBL" id="KAJ2680777.1"/>
    </source>
</evidence>
<dbReference type="PANTHER" id="PTHR12984:SF3">
    <property type="entry name" value="N-TERMINAL KINASE-LIKE PROTEIN"/>
    <property type="match status" value="1"/>
</dbReference>
<feature type="compositionally biased region" description="Polar residues" evidence="1">
    <location>
        <begin position="652"/>
        <end position="677"/>
    </location>
</feature>
<proteinExistence type="predicted"/>
<reference evidence="3" key="1">
    <citation type="submission" date="2022-07" db="EMBL/GenBank/DDBJ databases">
        <title>Phylogenomic reconstructions and comparative analyses of Kickxellomycotina fungi.</title>
        <authorList>
            <person name="Reynolds N.K."/>
            <person name="Stajich J.E."/>
            <person name="Barry K."/>
            <person name="Grigoriev I.V."/>
            <person name="Crous P."/>
            <person name="Smith M.E."/>
        </authorList>
    </citation>
    <scope>NUCLEOTIDE SEQUENCE</scope>
    <source>
        <strain evidence="3">NRRL 3115</strain>
    </source>
</reference>
<dbReference type="PANTHER" id="PTHR12984">
    <property type="entry name" value="SCY1-RELATED S/T PROTEIN KINASE-LIKE"/>
    <property type="match status" value="1"/>
</dbReference>
<dbReference type="InterPro" id="IPR011009">
    <property type="entry name" value="Kinase-like_dom_sf"/>
</dbReference>
<feature type="compositionally biased region" description="Low complexity" evidence="1">
    <location>
        <begin position="590"/>
        <end position="603"/>
    </location>
</feature>
<feature type="region of interest" description="Disordered" evidence="1">
    <location>
        <begin position="646"/>
        <end position="691"/>
    </location>
</feature>
<dbReference type="SUPFAM" id="SSF56112">
    <property type="entry name" value="Protein kinase-like (PK-like)"/>
    <property type="match status" value="1"/>
</dbReference>
<evidence type="ECO:0000259" key="2">
    <source>
        <dbReference type="PROSITE" id="PS50011"/>
    </source>
</evidence>
<dbReference type="EMBL" id="JANBTW010000003">
    <property type="protein sequence ID" value="KAJ2680777.1"/>
    <property type="molecule type" value="Genomic_DNA"/>
</dbReference>
<dbReference type="PROSITE" id="PS50011">
    <property type="entry name" value="PROTEIN_KINASE_DOM"/>
    <property type="match status" value="1"/>
</dbReference>
<accession>A0A9W8GCT3</accession>
<evidence type="ECO:0000313" key="4">
    <source>
        <dbReference type="Proteomes" id="UP001151518"/>
    </source>
</evidence>
<feature type="region of interest" description="Disordered" evidence="1">
    <location>
        <begin position="790"/>
        <end position="846"/>
    </location>
</feature>
<comment type="caution">
    <text evidence="3">The sequence shown here is derived from an EMBL/GenBank/DDBJ whole genome shotgun (WGS) entry which is preliminary data.</text>
</comment>
<dbReference type="InterPro" id="IPR000719">
    <property type="entry name" value="Prot_kinase_dom"/>
</dbReference>
<dbReference type="AlphaFoldDB" id="A0A9W8GCT3"/>
<dbReference type="Gene3D" id="1.10.510.10">
    <property type="entry name" value="Transferase(Phosphotransferase) domain 1"/>
    <property type="match status" value="1"/>
</dbReference>
<dbReference type="GO" id="GO:0005524">
    <property type="term" value="F:ATP binding"/>
    <property type="evidence" value="ECO:0007669"/>
    <property type="project" value="InterPro"/>
</dbReference>
<feature type="domain" description="Protein kinase" evidence="2">
    <location>
        <begin position="28"/>
        <end position="284"/>
    </location>
</feature>
<dbReference type="Gene3D" id="1.25.10.10">
    <property type="entry name" value="Leucine-rich Repeat Variant"/>
    <property type="match status" value="1"/>
</dbReference>
<organism evidence="3 4">
    <name type="scientific">Coemansia spiralis</name>
    <dbReference type="NCBI Taxonomy" id="417178"/>
    <lineage>
        <taxon>Eukaryota</taxon>
        <taxon>Fungi</taxon>
        <taxon>Fungi incertae sedis</taxon>
        <taxon>Zoopagomycota</taxon>
        <taxon>Kickxellomycotina</taxon>
        <taxon>Kickxellomycetes</taxon>
        <taxon>Kickxellales</taxon>
        <taxon>Kickxellaceae</taxon>
        <taxon>Coemansia</taxon>
    </lineage>
</organism>
<dbReference type="GO" id="GO:0004672">
    <property type="term" value="F:protein kinase activity"/>
    <property type="evidence" value="ECO:0007669"/>
    <property type="project" value="InterPro"/>
</dbReference>
<feature type="compositionally biased region" description="Polar residues" evidence="1">
    <location>
        <begin position="580"/>
        <end position="589"/>
    </location>
</feature>
<dbReference type="SUPFAM" id="SSF48371">
    <property type="entry name" value="ARM repeat"/>
    <property type="match status" value="1"/>
</dbReference>
<sequence>MSGLSSYFFSTLSKVGGIGGSGLPDFHFTIGNKLEGNLGTSIWELHNARSTDGKKEATVFVFDKLKGPSYTIVAQNALKRMRTLRHPGILRYLEGTETADAIYIATESITPLPFALDEGNCDDELKRWGIYKIAETLRFVNDDCKLVHANVCTSSVFVTKAGEWRLSGLELVDALDGDGASSQIYRHYTGAIPGYAAHMAPELESQSWDSIEKGKPGAVDGWGLACLIYQVYNDSLSSTSQLHSQGQIPASLWPMYQRLLTPDLRRRLTPGELLQSALRPRAFLDSNFVKTSIFLENIAVKEESEKVEFFAGLDSMIEGFPHAYCKYKILPELLKIMEFGGGDAKVLSSIIQIGRGLDESEYNDLVSPAIVQLFGSNDRALRFSLLEHIGSFIKAIPTNVVSKQVFPNFVTGFLDAAPAIREATVKASLAIAPKLGQKVLNNDLIKQLVRMVADPEPGIRTNALICIGKLCTAKPGVLDLEDGGVNEASQRYVICPALLQALRDPFPPVRSASLAVATACAPKWEAVDVARRVIPAVAHSLIDGEKPVRAAAFKAMNAMISRVDAHAQAMPDTAAKKAPSNPTLTSSPTAGKSSGAVSPGSAASMSAQTEAAANMASASDGWSGWAVSSLSSTISGALSLASSLPLGQQQQTKTPSESPISSTTAHQDLEKSNTTSIEAAKPKASTALGSTSVVSAANKVSGGWEFNDDWGNDDEDVAGDDSWDVNDNWDTDVTATAKITSPALISPTTPVANNFAFGQGAGGMATSNSANTPISPTSMAQVSLTKTPLKLSKPGAKKPGLTSNSNSNSNASAANASATGSQRRKGLGAMKLGGASKTPALPDDFF</sequence>
<gene>
    <name evidence="3" type="primary">CEX1</name>
    <name evidence="3" type="ORF">GGI25_000412</name>
</gene>
<name>A0A9W8GCT3_9FUNG</name>
<dbReference type="InterPro" id="IPR051177">
    <property type="entry name" value="CIK-Related_Protein"/>
</dbReference>
<dbReference type="Proteomes" id="UP001151518">
    <property type="component" value="Unassembled WGS sequence"/>
</dbReference>
<feature type="region of interest" description="Disordered" evidence="1">
    <location>
        <begin position="570"/>
        <end position="603"/>
    </location>
</feature>
<dbReference type="InterPro" id="IPR016024">
    <property type="entry name" value="ARM-type_fold"/>
</dbReference>
<dbReference type="Gene3D" id="3.30.200.20">
    <property type="entry name" value="Phosphorylase Kinase, domain 1"/>
    <property type="match status" value="1"/>
</dbReference>
<protein>
    <submittedName>
        <fullName evidence="3">Nuclear aminoacylation-dependent tRNA export pathway component</fullName>
    </submittedName>
</protein>
<dbReference type="OrthoDB" id="447103at2759"/>
<feature type="compositionally biased region" description="Low complexity" evidence="1">
    <location>
        <begin position="803"/>
        <end position="818"/>
    </location>
</feature>